<gene>
    <name evidence="1" type="ORF">OESDEN_12062</name>
</gene>
<keyword evidence="2" id="KW-1185">Reference proteome</keyword>
<protein>
    <submittedName>
        <fullName evidence="1">Uncharacterized protein</fullName>
    </submittedName>
</protein>
<dbReference type="AlphaFoldDB" id="A0A0B1SSA1"/>
<dbReference type="EMBL" id="KN556362">
    <property type="protein sequence ID" value="KHJ88148.1"/>
    <property type="molecule type" value="Genomic_DNA"/>
</dbReference>
<feature type="non-terminal residue" evidence="1">
    <location>
        <position position="38"/>
    </location>
</feature>
<name>A0A0B1SSA1_OESDE</name>
<evidence type="ECO:0000313" key="2">
    <source>
        <dbReference type="Proteomes" id="UP000053660"/>
    </source>
</evidence>
<reference evidence="1 2" key="1">
    <citation type="submission" date="2014-03" db="EMBL/GenBank/DDBJ databases">
        <title>Draft genome of the hookworm Oesophagostomum dentatum.</title>
        <authorList>
            <person name="Mitreva M."/>
        </authorList>
    </citation>
    <scope>NUCLEOTIDE SEQUENCE [LARGE SCALE GENOMIC DNA]</scope>
    <source>
        <strain evidence="1 2">OD-Hann</strain>
    </source>
</reference>
<dbReference type="Proteomes" id="UP000053660">
    <property type="component" value="Unassembled WGS sequence"/>
</dbReference>
<proteinExistence type="predicted"/>
<evidence type="ECO:0000313" key="1">
    <source>
        <dbReference type="EMBL" id="KHJ88148.1"/>
    </source>
</evidence>
<organism evidence="1 2">
    <name type="scientific">Oesophagostomum dentatum</name>
    <name type="common">Nodular worm</name>
    <dbReference type="NCBI Taxonomy" id="61180"/>
    <lineage>
        <taxon>Eukaryota</taxon>
        <taxon>Metazoa</taxon>
        <taxon>Ecdysozoa</taxon>
        <taxon>Nematoda</taxon>
        <taxon>Chromadorea</taxon>
        <taxon>Rhabditida</taxon>
        <taxon>Rhabditina</taxon>
        <taxon>Rhabditomorpha</taxon>
        <taxon>Strongyloidea</taxon>
        <taxon>Strongylidae</taxon>
        <taxon>Oesophagostomum</taxon>
    </lineage>
</organism>
<sequence length="38" mass="4397">MKPKTTQSHPKAQTTFLQRNSKLLTLLRSSMTNLLLRL</sequence>
<accession>A0A0B1SSA1</accession>